<dbReference type="RefSeq" id="WP_147028349.1">
    <property type="nucleotide sequence ID" value="NZ_BJZU01000126.1"/>
</dbReference>
<name>A0A512JA47_9HYPH</name>
<protein>
    <submittedName>
        <fullName evidence="1">Uncharacterized protein</fullName>
    </submittedName>
</protein>
<dbReference type="Pfam" id="PF05866">
    <property type="entry name" value="RusA"/>
    <property type="match status" value="1"/>
</dbReference>
<dbReference type="Proteomes" id="UP000321960">
    <property type="component" value="Unassembled WGS sequence"/>
</dbReference>
<dbReference type="GO" id="GO:0006281">
    <property type="term" value="P:DNA repair"/>
    <property type="evidence" value="ECO:0007669"/>
    <property type="project" value="InterPro"/>
</dbReference>
<dbReference type="EMBL" id="BSPK01000114">
    <property type="protein sequence ID" value="GLS67562.1"/>
    <property type="molecule type" value="Genomic_DNA"/>
</dbReference>
<dbReference type="GO" id="GO:0000287">
    <property type="term" value="F:magnesium ion binding"/>
    <property type="evidence" value="ECO:0007669"/>
    <property type="project" value="InterPro"/>
</dbReference>
<dbReference type="Gene3D" id="3.30.1330.70">
    <property type="entry name" value="Holliday junction resolvase RusA"/>
    <property type="match status" value="1"/>
</dbReference>
<sequence>MFEQIVIRLQGDPRGKGRHRSRVVALPGRAPFVQEYADPATARYERALAEEAHVEMAGRAMLTGPLVVTVYAFMPIPKSWPERKKREARNRVIVPVVKPDWDNIAKVCDALNGIVWGDDAAVLTGSVMKLYSDEPELVIAVQPWVPVLPVALLQAAE</sequence>
<dbReference type="EMBL" id="BJZU01000126">
    <property type="protein sequence ID" value="GEP06844.1"/>
    <property type="molecule type" value="Genomic_DNA"/>
</dbReference>
<proteinExistence type="predicted"/>
<dbReference type="AlphaFoldDB" id="A0A512JA47"/>
<dbReference type="GO" id="GO:0006310">
    <property type="term" value="P:DNA recombination"/>
    <property type="evidence" value="ECO:0007669"/>
    <property type="project" value="InterPro"/>
</dbReference>
<reference evidence="1 3" key="3">
    <citation type="submission" date="2019-07" db="EMBL/GenBank/DDBJ databases">
        <title>Whole genome shotgun sequence of Methylobacterium oxalidis NBRC 107715.</title>
        <authorList>
            <person name="Hosoyama A."/>
            <person name="Uohara A."/>
            <person name="Ohji S."/>
            <person name="Ichikawa N."/>
        </authorList>
    </citation>
    <scope>NUCLEOTIDE SEQUENCE [LARGE SCALE GENOMIC DNA]</scope>
    <source>
        <strain evidence="1 3">NBRC 107715</strain>
    </source>
</reference>
<reference evidence="2" key="4">
    <citation type="submission" date="2023-01" db="EMBL/GenBank/DDBJ databases">
        <title>Draft genome sequence of Methylobacterium oxalidis strain NBRC 107715.</title>
        <authorList>
            <person name="Sun Q."/>
            <person name="Mori K."/>
        </authorList>
    </citation>
    <scope>NUCLEOTIDE SEQUENCE</scope>
    <source>
        <strain evidence="2">NBRC 107715</strain>
    </source>
</reference>
<reference evidence="4" key="2">
    <citation type="journal article" date="2019" name="Int. J. Syst. Evol. Microbiol.">
        <title>The Global Catalogue of Microorganisms (GCM) 10K type strain sequencing project: providing services to taxonomists for standard genome sequencing and annotation.</title>
        <authorList>
            <consortium name="The Broad Institute Genomics Platform"/>
            <consortium name="The Broad Institute Genome Sequencing Center for Infectious Disease"/>
            <person name="Wu L."/>
            <person name="Ma J."/>
        </authorList>
    </citation>
    <scope>NUCLEOTIDE SEQUENCE [LARGE SCALE GENOMIC DNA]</scope>
    <source>
        <strain evidence="4">NBRC 107715</strain>
    </source>
</reference>
<evidence type="ECO:0000313" key="1">
    <source>
        <dbReference type="EMBL" id="GEP06844.1"/>
    </source>
</evidence>
<dbReference type="InterPro" id="IPR036614">
    <property type="entry name" value="RusA-like_sf"/>
</dbReference>
<accession>A0A512JA47</accession>
<evidence type="ECO:0000313" key="3">
    <source>
        <dbReference type="Proteomes" id="UP000321960"/>
    </source>
</evidence>
<keyword evidence="4" id="KW-1185">Reference proteome</keyword>
<evidence type="ECO:0000313" key="4">
    <source>
        <dbReference type="Proteomes" id="UP001156856"/>
    </source>
</evidence>
<organism evidence="1 3">
    <name type="scientific">Methylobacterium oxalidis</name>
    <dbReference type="NCBI Taxonomy" id="944322"/>
    <lineage>
        <taxon>Bacteria</taxon>
        <taxon>Pseudomonadati</taxon>
        <taxon>Pseudomonadota</taxon>
        <taxon>Alphaproteobacteria</taxon>
        <taxon>Hyphomicrobiales</taxon>
        <taxon>Methylobacteriaceae</taxon>
        <taxon>Methylobacterium</taxon>
    </lineage>
</organism>
<reference evidence="2" key="1">
    <citation type="journal article" date="2014" name="Int. J. Syst. Evol. Microbiol.">
        <title>Complete genome of a new Firmicutes species belonging to the dominant human colonic microbiota ('Ruminococcus bicirculans') reveals two chromosomes and a selective capacity to utilize plant glucans.</title>
        <authorList>
            <consortium name="NISC Comparative Sequencing Program"/>
            <person name="Wegmann U."/>
            <person name="Louis P."/>
            <person name="Goesmann A."/>
            <person name="Henrissat B."/>
            <person name="Duncan S.H."/>
            <person name="Flint H.J."/>
        </authorList>
    </citation>
    <scope>NUCLEOTIDE SEQUENCE</scope>
    <source>
        <strain evidence="2">NBRC 107715</strain>
    </source>
</reference>
<gene>
    <name evidence="2" type="ORF">GCM10007888_59460</name>
    <name evidence="1" type="ORF">MOX02_48820</name>
</gene>
<comment type="caution">
    <text evidence="1">The sequence shown here is derived from an EMBL/GenBank/DDBJ whole genome shotgun (WGS) entry which is preliminary data.</text>
</comment>
<dbReference type="Proteomes" id="UP001156856">
    <property type="component" value="Unassembled WGS sequence"/>
</dbReference>
<dbReference type="OrthoDB" id="5114842at2"/>
<evidence type="ECO:0000313" key="2">
    <source>
        <dbReference type="EMBL" id="GLS67562.1"/>
    </source>
</evidence>
<dbReference type="InterPro" id="IPR008822">
    <property type="entry name" value="Endonuclease_RusA-like"/>
</dbReference>
<dbReference type="SUPFAM" id="SSF103084">
    <property type="entry name" value="Holliday junction resolvase RusA"/>
    <property type="match status" value="1"/>
</dbReference>